<dbReference type="SMART" id="SM00422">
    <property type="entry name" value="HTH_MERR"/>
    <property type="match status" value="1"/>
</dbReference>
<sequence length="116" mass="13526">MYYTLKEICKMSGMTEHTIRYYTDKGLLPCRRDGANRRIFDDDSLNWLTAIRCLKGCGMSIESIRHYCDLCRLEDSEENLKARHYEDILAGRVPDDMNPKEQSAKQKSVDKKEVLS</sequence>
<dbReference type="GO" id="GO:0003677">
    <property type="term" value="F:DNA binding"/>
    <property type="evidence" value="ECO:0007669"/>
    <property type="project" value="UniProtKB-KW"/>
</dbReference>
<evidence type="ECO:0000256" key="4">
    <source>
        <dbReference type="ARBA" id="ARBA00023163"/>
    </source>
</evidence>
<dbReference type="InterPro" id="IPR000551">
    <property type="entry name" value="MerR-type_HTH_dom"/>
</dbReference>
<keyword evidence="2" id="KW-0805">Transcription regulation</keyword>
<name>A0A9D1JAT0_9FIRM</name>
<protein>
    <submittedName>
        <fullName evidence="7">MerR family transcriptional regulator</fullName>
    </submittedName>
</protein>
<keyword evidence="3" id="KW-0238">DNA-binding</keyword>
<dbReference type="InterPro" id="IPR009061">
    <property type="entry name" value="DNA-bd_dom_put_sf"/>
</dbReference>
<dbReference type="EMBL" id="DVHM01000082">
    <property type="protein sequence ID" value="HIR70623.1"/>
    <property type="molecule type" value="Genomic_DNA"/>
</dbReference>
<dbReference type="Gene3D" id="1.10.1660.10">
    <property type="match status" value="1"/>
</dbReference>
<evidence type="ECO:0000313" key="8">
    <source>
        <dbReference type="Proteomes" id="UP000823912"/>
    </source>
</evidence>
<dbReference type="Proteomes" id="UP000823912">
    <property type="component" value="Unassembled WGS sequence"/>
</dbReference>
<dbReference type="PANTHER" id="PTHR30204:SF69">
    <property type="entry name" value="MERR-FAMILY TRANSCRIPTIONAL REGULATOR"/>
    <property type="match status" value="1"/>
</dbReference>
<evidence type="ECO:0000256" key="1">
    <source>
        <dbReference type="ARBA" id="ARBA00022491"/>
    </source>
</evidence>
<keyword evidence="4" id="KW-0804">Transcription</keyword>
<keyword evidence="1" id="KW-0678">Repressor</keyword>
<evidence type="ECO:0000256" key="3">
    <source>
        <dbReference type="ARBA" id="ARBA00023125"/>
    </source>
</evidence>
<feature type="domain" description="HTH merR-type" evidence="6">
    <location>
        <begin position="2"/>
        <end position="70"/>
    </location>
</feature>
<dbReference type="InterPro" id="IPR047057">
    <property type="entry name" value="MerR_fam"/>
</dbReference>
<reference evidence="7" key="2">
    <citation type="journal article" date="2021" name="PeerJ">
        <title>Extensive microbial diversity within the chicken gut microbiome revealed by metagenomics and culture.</title>
        <authorList>
            <person name="Gilroy R."/>
            <person name="Ravi A."/>
            <person name="Getino M."/>
            <person name="Pursley I."/>
            <person name="Horton D.L."/>
            <person name="Alikhan N.F."/>
            <person name="Baker D."/>
            <person name="Gharbi K."/>
            <person name="Hall N."/>
            <person name="Watson M."/>
            <person name="Adriaenssens E.M."/>
            <person name="Foster-Nyarko E."/>
            <person name="Jarju S."/>
            <person name="Secka A."/>
            <person name="Antonio M."/>
            <person name="Oren A."/>
            <person name="Chaudhuri R.R."/>
            <person name="La Ragione R."/>
            <person name="Hildebrand F."/>
            <person name="Pallen M.J."/>
        </authorList>
    </citation>
    <scope>NUCLEOTIDE SEQUENCE</scope>
    <source>
        <strain evidence="7">ChiSjej5B23-6657</strain>
    </source>
</reference>
<dbReference type="PRINTS" id="PR00040">
    <property type="entry name" value="HTHMERR"/>
</dbReference>
<organism evidence="7 8">
    <name type="scientific">Candidatus Pullilachnospira gallistercoris</name>
    <dbReference type="NCBI Taxonomy" id="2840911"/>
    <lineage>
        <taxon>Bacteria</taxon>
        <taxon>Bacillati</taxon>
        <taxon>Bacillota</taxon>
        <taxon>Clostridia</taxon>
        <taxon>Lachnospirales</taxon>
        <taxon>Lachnospiraceae</taxon>
        <taxon>Lachnospiraceae incertae sedis</taxon>
        <taxon>Candidatus Pullilachnospira</taxon>
    </lineage>
</organism>
<dbReference type="Pfam" id="PF13411">
    <property type="entry name" value="MerR_1"/>
    <property type="match status" value="1"/>
</dbReference>
<dbReference type="PANTHER" id="PTHR30204">
    <property type="entry name" value="REDOX-CYCLING DRUG-SENSING TRANSCRIPTIONAL ACTIVATOR SOXR"/>
    <property type="match status" value="1"/>
</dbReference>
<feature type="region of interest" description="Disordered" evidence="5">
    <location>
        <begin position="91"/>
        <end position="116"/>
    </location>
</feature>
<evidence type="ECO:0000256" key="2">
    <source>
        <dbReference type="ARBA" id="ARBA00023015"/>
    </source>
</evidence>
<dbReference type="GO" id="GO:0003700">
    <property type="term" value="F:DNA-binding transcription factor activity"/>
    <property type="evidence" value="ECO:0007669"/>
    <property type="project" value="InterPro"/>
</dbReference>
<comment type="caution">
    <text evidence="7">The sequence shown here is derived from an EMBL/GenBank/DDBJ whole genome shotgun (WGS) entry which is preliminary data.</text>
</comment>
<dbReference type="PROSITE" id="PS50937">
    <property type="entry name" value="HTH_MERR_2"/>
    <property type="match status" value="1"/>
</dbReference>
<gene>
    <name evidence="7" type="ORF">IAA55_05015</name>
</gene>
<evidence type="ECO:0000256" key="5">
    <source>
        <dbReference type="SAM" id="MobiDB-lite"/>
    </source>
</evidence>
<evidence type="ECO:0000259" key="6">
    <source>
        <dbReference type="PROSITE" id="PS50937"/>
    </source>
</evidence>
<proteinExistence type="predicted"/>
<accession>A0A9D1JAT0</accession>
<dbReference type="SUPFAM" id="SSF46955">
    <property type="entry name" value="Putative DNA-binding domain"/>
    <property type="match status" value="1"/>
</dbReference>
<reference evidence="7" key="1">
    <citation type="submission" date="2020-10" db="EMBL/GenBank/DDBJ databases">
        <authorList>
            <person name="Gilroy R."/>
        </authorList>
    </citation>
    <scope>NUCLEOTIDE SEQUENCE</scope>
    <source>
        <strain evidence="7">ChiSjej5B23-6657</strain>
    </source>
</reference>
<evidence type="ECO:0000313" key="7">
    <source>
        <dbReference type="EMBL" id="HIR70623.1"/>
    </source>
</evidence>
<dbReference type="AlphaFoldDB" id="A0A9D1JAT0"/>